<dbReference type="Pfam" id="PF07364">
    <property type="entry name" value="DUF1485"/>
    <property type="match status" value="1"/>
</dbReference>
<evidence type="ECO:0000256" key="1">
    <source>
        <dbReference type="SAM" id="MobiDB-lite"/>
    </source>
</evidence>
<gene>
    <name evidence="4" type="ORF">GE300_14300</name>
</gene>
<name>A0A6L5Z2G7_9RHOB</name>
<dbReference type="InterPro" id="IPR009197">
    <property type="entry name" value="MlrC"/>
</dbReference>
<feature type="region of interest" description="Disordered" evidence="1">
    <location>
        <begin position="1"/>
        <end position="27"/>
    </location>
</feature>
<keyword evidence="5" id="KW-1185">Reference proteome</keyword>
<dbReference type="InterPro" id="IPR015995">
    <property type="entry name" value="MlrC_N"/>
</dbReference>
<feature type="domain" description="Microcystin LR degradation protein MlrC C-terminal" evidence="2">
    <location>
        <begin position="334"/>
        <end position="506"/>
    </location>
</feature>
<evidence type="ECO:0000313" key="5">
    <source>
        <dbReference type="Proteomes" id="UP000474957"/>
    </source>
</evidence>
<dbReference type="Proteomes" id="UP000474957">
    <property type="component" value="Unassembled WGS sequence"/>
</dbReference>
<dbReference type="Pfam" id="PF07171">
    <property type="entry name" value="MlrC_C"/>
    <property type="match status" value="1"/>
</dbReference>
<protein>
    <submittedName>
        <fullName evidence="4">Microcystin degradation protein MlrC</fullName>
    </submittedName>
</protein>
<dbReference type="InterPro" id="IPR010799">
    <property type="entry name" value="MlrC_C"/>
</dbReference>
<feature type="domain" description="Microcystin LR degradation protein MlrC N-terminal" evidence="3">
    <location>
        <begin position="37"/>
        <end position="325"/>
    </location>
</feature>
<dbReference type="AlphaFoldDB" id="A0A6L5Z2G7"/>
<organism evidence="4 5">
    <name type="scientific">Halovulum marinum</name>
    <dbReference type="NCBI Taxonomy" id="2662447"/>
    <lineage>
        <taxon>Bacteria</taxon>
        <taxon>Pseudomonadati</taxon>
        <taxon>Pseudomonadota</taxon>
        <taxon>Alphaproteobacteria</taxon>
        <taxon>Rhodobacterales</taxon>
        <taxon>Paracoccaceae</taxon>
        <taxon>Halovulum</taxon>
    </lineage>
</organism>
<dbReference type="EMBL" id="WIND01000012">
    <property type="protein sequence ID" value="MSU90771.1"/>
    <property type="molecule type" value="Genomic_DNA"/>
</dbReference>
<evidence type="ECO:0000259" key="3">
    <source>
        <dbReference type="Pfam" id="PF07364"/>
    </source>
</evidence>
<sequence length="529" mass="55477">MGRCHSPAAVTRPPSGPGRKLGRDAARSARRASAVKRVLIVALQQEVSSFNPVPSTRADFAFHRGEAMRAAFDGTNTYAGGALEVLDAAPEVAPVPVYSALACSAGTLAAADWQAIRAELLDAVRAAAADGVDGVLFLLHGAMSAEGETDPEGDVLEAVRRIVGDGPAFAMSMDLHGILTARMLAACPAMAALRTYPHVDFADAGARAARLLLAQLEGRLRPVAARLRVPMLVRGDQCITETGIYGRFIARADAAAGADGIVSAQVMIGNPFTDVPELCSQVVAVANGDTDAAERAVRRIAEGFFDQRAAMQADLASLDDAVIHARNGRLPLILKDAADAPSSGGSGDSVEVLRTLLAAGIEATILAPVVDAPAVRAAGAAGVGATARFSLGGTCDPRFAALRIEARVAMLSDGRYRMETWGVPEDAGPCAKMRAGNVTIIATSKPVQLFDRSLFLAHGEHPQAHDINIVKSPHCQPRFYDDWARTVVSVDAKGATSARVETLGHTVCQRPLYPLDDIATFAPVVEIYR</sequence>
<evidence type="ECO:0000259" key="2">
    <source>
        <dbReference type="Pfam" id="PF07171"/>
    </source>
</evidence>
<comment type="caution">
    <text evidence="4">The sequence shown here is derived from an EMBL/GenBank/DDBJ whole genome shotgun (WGS) entry which is preliminary data.</text>
</comment>
<reference evidence="4 5" key="1">
    <citation type="submission" date="2019-10" db="EMBL/GenBank/DDBJ databases">
        <title>Cognatihalovulum marinum gen. nov. sp. nov., a new member of the family Rhodobacteraceae isolated from deep seawater of the Northwest Indian Ocean.</title>
        <authorList>
            <person name="Ruan C."/>
            <person name="Wang J."/>
            <person name="Zheng X."/>
            <person name="Song L."/>
            <person name="Zhu Y."/>
            <person name="Huang Y."/>
            <person name="Lu Z."/>
            <person name="Du W."/>
            <person name="Huang L."/>
            <person name="Dai X."/>
        </authorList>
    </citation>
    <scope>NUCLEOTIDE SEQUENCE [LARGE SCALE GENOMIC DNA]</scope>
    <source>
        <strain evidence="4 5">2CG4</strain>
    </source>
</reference>
<evidence type="ECO:0000313" key="4">
    <source>
        <dbReference type="EMBL" id="MSU90771.1"/>
    </source>
</evidence>
<dbReference type="PIRSF" id="PIRSF012702">
    <property type="entry name" value="UCP012702"/>
    <property type="match status" value="1"/>
</dbReference>
<accession>A0A6L5Z2G7</accession>
<proteinExistence type="predicted"/>